<dbReference type="EMBL" id="GBRH01182958">
    <property type="protein sequence ID" value="JAE14938.1"/>
    <property type="molecule type" value="Transcribed_RNA"/>
</dbReference>
<accession>A0A0A9G2T2</accession>
<proteinExistence type="predicted"/>
<name>A0A0A9G2T2_ARUDO</name>
<organism evidence="1">
    <name type="scientific">Arundo donax</name>
    <name type="common">Giant reed</name>
    <name type="synonym">Donax arundinaceus</name>
    <dbReference type="NCBI Taxonomy" id="35708"/>
    <lineage>
        <taxon>Eukaryota</taxon>
        <taxon>Viridiplantae</taxon>
        <taxon>Streptophyta</taxon>
        <taxon>Embryophyta</taxon>
        <taxon>Tracheophyta</taxon>
        <taxon>Spermatophyta</taxon>
        <taxon>Magnoliopsida</taxon>
        <taxon>Liliopsida</taxon>
        <taxon>Poales</taxon>
        <taxon>Poaceae</taxon>
        <taxon>PACMAD clade</taxon>
        <taxon>Arundinoideae</taxon>
        <taxon>Arundineae</taxon>
        <taxon>Arundo</taxon>
    </lineage>
</organism>
<evidence type="ECO:0000313" key="1">
    <source>
        <dbReference type="EMBL" id="JAE14938.1"/>
    </source>
</evidence>
<dbReference type="AlphaFoldDB" id="A0A0A9G2T2"/>
<sequence>MQLAEPNREKQIKIEMLPVCNIARKKRIAILVNNDKKRDICFVSMPSNCRY</sequence>
<reference evidence="1" key="2">
    <citation type="journal article" date="2015" name="Data Brief">
        <title>Shoot transcriptome of the giant reed, Arundo donax.</title>
        <authorList>
            <person name="Barrero R.A."/>
            <person name="Guerrero F.D."/>
            <person name="Moolhuijzen P."/>
            <person name="Goolsby J.A."/>
            <person name="Tidwell J."/>
            <person name="Bellgard S.E."/>
            <person name="Bellgard M.I."/>
        </authorList>
    </citation>
    <scope>NUCLEOTIDE SEQUENCE</scope>
    <source>
        <tissue evidence="1">Shoot tissue taken approximately 20 cm above the soil surface</tissue>
    </source>
</reference>
<protein>
    <submittedName>
        <fullName evidence="1">Uncharacterized protein</fullName>
    </submittedName>
</protein>
<reference evidence="1" key="1">
    <citation type="submission" date="2014-09" db="EMBL/GenBank/DDBJ databases">
        <authorList>
            <person name="Magalhaes I.L.F."/>
            <person name="Oliveira U."/>
            <person name="Santos F.R."/>
            <person name="Vidigal T.H.D.A."/>
            <person name="Brescovit A.D."/>
            <person name="Santos A.J."/>
        </authorList>
    </citation>
    <scope>NUCLEOTIDE SEQUENCE</scope>
    <source>
        <tissue evidence="1">Shoot tissue taken approximately 20 cm above the soil surface</tissue>
    </source>
</reference>